<protein>
    <submittedName>
        <fullName evidence="1">Uncharacterized protein</fullName>
    </submittedName>
</protein>
<reference evidence="1" key="1">
    <citation type="submission" date="2020-04" db="EMBL/GenBank/DDBJ databases">
        <authorList>
            <person name="Chiriac C."/>
            <person name="Salcher M."/>
            <person name="Ghai R."/>
            <person name="Kavagutti S V."/>
        </authorList>
    </citation>
    <scope>NUCLEOTIDE SEQUENCE</scope>
</reference>
<proteinExistence type="predicted"/>
<organism evidence="1">
    <name type="scientific">uncultured Caudovirales phage</name>
    <dbReference type="NCBI Taxonomy" id="2100421"/>
    <lineage>
        <taxon>Viruses</taxon>
        <taxon>Duplodnaviria</taxon>
        <taxon>Heunggongvirae</taxon>
        <taxon>Uroviricota</taxon>
        <taxon>Caudoviricetes</taxon>
        <taxon>Peduoviridae</taxon>
        <taxon>Maltschvirus</taxon>
        <taxon>Maltschvirus maltsch</taxon>
    </lineage>
</organism>
<dbReference type="EMBL" id="LR796759">
    <property type="protein sequence ID" value="CAB4164270.1"/>
    <property type="molecule type" value="Genomic_DNA"/>
</dbReference>
<evidence type="ECO:0000313" key="1">
    <source>
        <dbReference type="EMBL" id="CAB4164270.1"/>
    </source>
</evidence>
<accession>A0A6J5NXA2</accession>
<name>A0A6J5NXA2_9CAUD</name>
<gene>
    <name evidence="1" type="ORF">UFOVP816_12</name>
</gene>
<sequence>MAYRQTGITNGSTSNFYNDFFDNHNYLTPNLGGSAAVNIGANNNDTNPGQISLEVSGAFGSSSLRYQSVFTVGGGVSTLNNVVQIPVLGSASDRISLQIGYLDGFGGFQNGDPNNGIYFQYVDNVNSGQWQCITKASGTDTTTNTSVAANTSFNNFSIVINAGGTSVDFYINAALVATNTTNIPSALLAAIVSLGIGTSSGATMSAQWDLVDFSKVLTTARY</sequence>